<dbReference type="EMBL" id="EU826466">
    <property type="protein sequence ID" value="ACH62107.1"/>
    <property type="molecule type" value="Genomic_DNA"/>
</dbReference>
<protein>
    <submittedName>
        <fullName evidence="1">Uncharacterized protein</fullName>
    </submittedName>
</protein>
<sequence>MTMVINREYGAPPQYPTSSMVPAEYWRKQPDGIANNPQTISVEVAPGVLEKREVERGWEHPVTFDSD</sequence>
<reference evidence="1 2" key="1">
    <citation type="submission" date="2008-06" db="EMBL/GenBank/DDBJ databases">
        <authorList>
            <person name="Smith A.L."/>
            <person name="Paladin E.C."/>
            <person name="Jacobs-Sera D."/>
            <person name="Hendirx R.W."/>
            <person name="Hatfull G.F."/>
        </authorList>
    </citation>
    <scope>NUCLEOTIDE SEQUENCE [LARGE SCALE GENOMIC DNA]</scope>
</reference>
<proteinExistence type="predicted"/>
<dbReference type="KEGG" id="vg:6920810"/>
<accession>B5LJB0</accession>
<dbReference type="GeneID" id="6920810"/>
<organism evidence="1 2">
    <name type="scientific">Mycobacterium phage Myrna</name>
    <dbReference type="NCBI Taxonomy" id="546805"/>
    <lineage>
        <taxon>Viruses</taxon>
        <taxon>Duplodnaviria</taxon>
        <taxon>Heunggongvirae</taxon>
        <taxon>Uroviricota</taxon>
        <taxon>Caudoviricetes</taxon>
        <taxon>Ceeclamvirinae</taxon>
        <taxon>Myrnavirus</taxon>
        <taxon>Myrnavirus myrna</taxon>
    </lineage>
</organism>
<evidence type="ECO:0000313" key="2">
    <source>
        <dbReference type="Proteomes" id="UP000001849"/>
    </source>
</evidence>
<name>B5LJB0_9CAUD</name>
<gene>
    <name evidence="1" type="primary">106</name>
    <name evidence="1" type="ORF">MYRNA_106</name>
</gene>
<evidence type="ECO:0000313" key="1">
    <source>
        <dbReference type="EMBL" id="ACH62107.1"/>
    </source>
</evidence>
<dbReference type="RefSeq" id="YP_002225017.1">
    <property type="nucleotide sequence ID" value="NC_011273.1"/>
</dbReference>
<keyword evidence="2" id="KW-1185">Reference proteome</keyword>
<dbReference type="Proteomes" id="UP000001849">
    <property type="component" value="Segment"/>
</dbReference>